<dbReference type="InterPro" id="IPR009057">
    <property type="entry name" value="Homeodomain-like_sf"/>
</dbReference>
<dbReference type="GO" id="GO:0005524">
    <property type="term" value="F:ATP binding"/>
    <property type="evidence" value="ECO:0007669"/>
    <property type="project" value="UniProtKB-KW"/>
</dbReference>
<evidence type="ECO:0000259" key="9">
    <source>
        <dbReference type="PROSITE" id="PS50110"/>
    </source>
</evidence>
<dbReference type="PROSITE" id="PS50110">
    <property type="entry name" value="RESPONSE_REGULATORY"/>
    <property type="match status" value="1"/>
</dbReference>
<feature type="domain" description="Sigma-54 factor interaction" evidence="8">
    <location>
        <begin position="143"/>
        <end position="369"/>
    </location>
</feature>
<name>A0A855X6C3_9BACT</name>
<dbReference type="InterPro" id="IPR058031">
    <property type="entry name" value="AAA_lid_NorR"/>
</dbReference>
<dbReference type="PANTHER" id="PTHR32071">
    <property type="entry name" value="TRANSCRIPTIONAL REGULATORY PROTEIN"/>
    <property type="match status" value="1"/>
</dbReference>
<dbReference type="Pfam" id="PF02954">
    <property type="entry name" value="HTH_8"/>
    <property type="match status" value="1"/>
</dbReference>
<dbReference type="PROSITE" id="PS00675">
    <property type="entry name" value="SIGMA54_INTERACT_1"/>
    <property type="match status" value="1"/>
</dbReference>
<evidence type="ECO:0000256" key="4">
    <source>
        <dbReference type="ARBA" id="ARBA00023015"/>
    </source>
</evidence>
<evidence type="ECO:0000313" key="11">
    <source>
        <dbReference type="Proteomes" id="UP000250918"/>
    </source>
</evidence>
<dbReference type="Gene3D" id="1.10.10.60">
    <property type="entry name" value="Homeodomain-like"/>
    <property type="match status" value="1"/>
</dbReference>
<dbReference type="InterPro" id="IPR027417">
    <property type="entry name" value="P-loop_NTPase"/>
</dbReference>
<dbReference type="Pfam" id="PF25601">
    <property type="entry name" value="AAA_lid_14"/>
    <property type="match status" value="1"/>
</dbReference>
<dbReference type="InterPro" id="IPR001789">
    <property type="entry name" value="Sig_transdc_resp-reg_receiver"/>
</dbReference>
<feature type="modified residue" description="4-aspartylphosphate" evidence="7">
    <location>
        <position position="53"/>
    </location>
</feature>
<dbReference type="InterPro" id="IPR011006">
    <property type="entry name" value="CheY-like_superfamily"/>
</dbReference>
<dbReference type="InterPro" id="IPR025662">
    <property type="entry name" value="Sigma_54_int_dom_ATP-bd_1"/>
</dbReference>
<dbReference type="Pfam" id="PF00158">
    <property type="entry name" value="Sigma54_activat"/>
    <property type="match status" value="1"/>
</dbReference>
<keyword evidence="6" id="KW-0804">Transcription</keyword>
<evidence type="ECO:0000256" key="6">
    <source>
        <dbReference type="ARBA" id="ARBA00023163"/>
    </source>
</evidence>
<reference evidence="10 11" key="1">
    <citation type="journal article" date="2018" name="ISME J.">
        <title>A methanotrophic archaeon couples anaerobic oxidation of methane to Fe(III) reduction.</title>
        <authorList>
            <person name="Cai C."/>
            <person name="Leu A.O."/>
            <person name="Xie G.J."/>
            <person name="Guo J."/>
            <person name="Feng Y."/>
            <person name="Zhao J.X."/>
            <person name="Tyson G.W."/>
            <person name="Yuan Z."/>
            <person name="Hu S."/>
        </authorList>
    </citation>
    <scope>NUCLEOTIDE SEQUENCE [LARGE SCALE GENOMIC DNA]</scope>
    <source>
        <strain evidence="10">FeB_12</strain>
    </source>
</reference>
<dbReference type="EMBL" id="PQAP01000100">
    <property type="protein sequence ID" value="PWB71882.1"/>
    <property type="molecule type" value="Genomic_DNA"/>
</dbReference>
<accession>A0A855X6C3</accession>
<dbReference type="PROSITE" id="PS00688">
    <property type="entry name" value="SIGMA54_INTERACT_3"/>
    <property type="match status" value="1"/>
</dbReference>
<dbReference type="SUPFAM" id="SSF52540">
    <property type="entry name" value="P-loop containing nucleoside triphosphate hydrolases"/>
    <property type="match status" value="1"/>
</dbReference>
<sequence length="451" mass="49954">MKAKILVVDDDAALRRIIEYKLIQHGYAASVAGDGEEALALMRGTKFDLVLSDMKMPGLSGIELLEQSRQIQPETAVILMTAYAAISQAVQAIKMGAFDYLTKPFEDDQLLLTVQRAIRFRSLEAENRELKEQLKSGDGKSGMIGVSAPFKAMVTLVEKAAPTDATVLIGGESGTGKELVARTIHRLSPRGNNEFVAINCAAIPKELIESELFGHVRGAFTGAIKDKKGKFELAEGGTILLDEVGEVPYDLQAKLLRVLQEKVIEPVGSERPIEIDIRLIAATNVDLRERVGRGLFRDDLFYRLNVIPIRVPSLKERAEDIPLLVDAFLTRFARGQSVRVDADLIARLQAYSWPGNIRELENLIERMVILRSSDLLTAASLPSDFGVTHRKAEIPFGEHVSFHEAEKNLVLDALHKFGWNKAGAARYLSIPRHILIYRMKKYGLTGPEDSD</sequence>
<dbReference type="SMART" id="SM00382">
    <property type="entry name" value="AAA"/>
    <property type="match status" value="1"/>
</dbReference>
<gene>
    <name evidence="10" type="ORF">C3F09_07370</name>
</gene>
<dbReference type="Pfam" id="PF00072">
    <property type="entry name" value="Response_reg"/>
    <property type="match status" value="1"/>
</dbReference>
<keyword evidence="2" id="KW-0547">Nucleotide-binding</keyword>
<keyword evidence="3" id="KW-0067">ATP-binding</keyword>
<evidence type="ECO:0000256" key="1">
    <source>
        <dbReference type="ARBA" id="ARBA00022553"/>
    </source>
</evidence>
<dbReference type="CDD" id="cd00009">
    <property type="entry name" value="AAA"/>
    <property type="match status" value="1"/>
</dbReference>
<dbReference type="PROSITE" id="PS50045">
    <property type="entry name" value="SIGMA54_INTERACT_4"/>
    <property type="match status" value="1"/>
</dbReference>
<dbReference type="GO" id="GO:0000160">
    <property type="term" value="P:phosphorelay signal transduction system"/>
    <property type="evidence" value="ECO:0007669"/>
    <property type="project" value="InterPro"/>
</dbReference>
<organism evidence="10 11">
    <name type="scientific">candidate division GN15 bacterium</name>
    <dbReference type="NCBI Taxonomy" id="2072418"/>
    <lineage>
        <taxon>Bacteria</taxon>
        <taxon>candidate division GN15</taxon>
    </lineage>
</organism>
<dbReference type="Proteomes" id="UP000250918">
    <property type="component" value="Unassembled WGS sequence"/>
</dbReference>
<dbReference type="Gene3D" id="1.10.8.60">
    <property type="match status" value="1"/>
</dbReference>
<evidence type="ECO:0000256" key="7">
    <source>
        <dbReference type="PROSITE-ProRule" id="PRU00169"/>
    </source>
</evidence>
<evidence type="ECO:0000256" key="2">
    <source>
        <dbReference type="ARBA" id="ARBA00022741"/>
    </source>
</evidence>
<dbReference type="InterPro" id="IPR002197">
    <property type="entry name" value="HTH_Fis"/>
</dbReference>
<dbReference type="Gene3D" id="3.40.50.300">
    <property type="entry name" value="P-loop containing nucleotide triphosphate hydrolases"/>
    <property type="match status" value="1"/>
</dbReference>
<dbReference type="InterPro" id="IPR002078">
    <property type="entry name" value="Sigma_54_int"/>
</dbReference>
<dbReference type="GO" id="GO:0006355">
    <property type="term" value="P:regulation of DNA-templated transcription"/>
    <property type="evidence" value="ECO:0007669"/>
    <property type="project" value="InterPro"/>
</dbReference>
<dbReference type="PROSITE" id="PS00676">
    <property type="entry name" value="SIGMA54_INTERACT_2"/>
    <property type="match status" value="1"/>
</dbReference>
<dbReference type="PRINTS" id="PR01590">
    <property type="entry name" value="HTHFIS"/>
</dbReference>
<dbReference type="FunFam" id="3.40.50.300:FF:000006">
    <property type="entry name" value="DNA-binding transcriptional regulator NtrC"/>
    <property type="match status" value="1"/>
</dbReference>
<keyword evidence="4" id="KW-0805">Transcription regulation</keyword>
<dbReference type="SUPFAM" id="SSF52172">
    <property type="entry name" value="CheY-like"/>
    <property type="match status" value="1"/>
</dbReference>
<dbReference type="PANTHER" id="PTHR32071:SF113">
    <property type="entry name" value="ALGINATE BIOSYNTHESIS TRANSCRIPTIONAL REGULATORY PROTEIN ALGB"/>
    <property type="match status" value="1"/>
</dbReference>
<evidence type="ECO:0000313" key="10">
    <source>
        <dbReference type="EMBL" id="PWB71882.1"/>
    </source>
</evidence>
<dbReference type="SUPFAM" id="SSF46689">
    <property type="entry name" value="Homeodomain-like"/>
    <property type="match status" value="1"/>
</dbReference>
<dbReference type="FunFam" id="3.40.50.2300:FF:000018">
    <property type="entry name" value="DNA-binding transcriptional regulator NtrC"/>
    <property type="match status" value="1"/>
</dbReference>
<evidence type="ECO:0000256" key="3">
    <source>
        <dbReference type="ARBA" id="ARBA00022840"/>
    </source>
</evidence>
<keyword evidence="1 7" id="KW-0597">Phosphoprotein</keyword>
<protein>
    <submittedName>
        <fullName evidence="10">DNA-binding response regulator</fullName>
    </submittedName>
</protein>
<keyword evidence="5 10" id="KW-0238">DNA-binding</keyword>
<proteinExistence type="predicted"/>
<evidence type="ECO:0000259" key="8">
    <source>
        <dbReference type="PROSITE" id="PS50045"/>
    </source>
</evidence>
<dbReference type="GO" id="GO:0043565">
    <property type="term" value="F:sequence-specific DNA binding"/>
    <property type="evidence" value="ECO:0007669"/>
    <property type="project" value="InterPro"/>
</dbReference>
<dbReference type="InterPro" id="IPR025943">
    <property type="entry name" value="Sigma_54_int_dom_ATP-bd_2"/>
</dbReference>
<dbReference type="InterPro" id="IPR025944">
    <property type="entry name" value="Sigma_54_int_dom_CS"/>
</dbReference>
<evidence type="ECO:0000256" key="5">
    <source>
        <dbReference type="ARBA" id="ARBA00023125"/>
    </source>
</evidence>
<dbReference type="SMART" id="SM00448">
    <property type="entry name" value="REC"/>
    <property type="match status" value="1"/>
</dbReference>
<dbReference type="InterPro" id="IPR003593">
    <property type="entry name" value="AAA+_ATPase"/>
</dbReference>
<dbReference type="AlphaFoldDB" id="A0A855X6C3"/>
<comment type="caution">
    <text evidence="10">The sequence shown here is derived from an EMBL/GenBank/DDBJ whole genome shotgun (WGS) entry which is preliminary data.</text>
</comment>
<dbReference type="Gene3D" id="3.40.50.2300">
    <property type="match status" value="1"/>
</dbReference>
<feature type="domain" description="Response regulatory" evidence="9">
    <location>
        <begin position="4"/>
        <end position="118"/>
    </location>
</feature>